<feature type="compositionally biased region" description="Basic and acidic residues" evidence="14">
    <location>
        <begin position="613"/>
        <end position="649"/>
    </location>
</feature>
<gene>
    <name evidence="16" type="ORF">PSNMU_V1.4_AUG-EV-PASAV3_0068590</name>
</gene>
<dbReference type="PANTHER" id="PTHR16036:SF2">
    <property type="entry name" value="TRNA ENDONUCLEASE ANKZF1"/>
    <property type="match status" value="1"/>
</dbReference>
<feature type="compositionally biased region" description="Basic and acidic residues" evidence="14">
    <location>
        <begin position="593"/>
        <end position="603"/>
    </location>
</feature>
<feature type="region of interest" description="Disordered" evidence="14">
    <location>
        <begin position="354"/>
        <end position="376"/>
    </location>
</feature>
<dbReference type="Pfam" id="PF18826">
    <property type="entry name" value="bVLRF1"/>
    <property type="match status" value="1"/>
</dbReference>
<keyword evidence="3 13" id="KW-0963">Cytoplasm</keyword>
<keyword evidence="4 13" id="KW-0540">Nuclease</keyword>
<keyword evidence="8" id="KW-0863">Zinc-finger</keyword>
<keyword evidence="10" id="KW-0862">Zinc</keyword>
<name>A0A448ZD92_9STRA</name>
<dbReference type="PANTHER" id="PTHR16036">
    <property type="entry name" value="ANKYRIN REPEAT AND ZINC FINGER DOMAIN-CONTAINING PROTEIN 1"/>
    <property type="match status" value="1"/>
</dbReference>
<evidence type="ECO:0000256" key="7">
    <source>
        <dbReference type="ARBA" id="ARBA00022759"/>
    </source>
</evidence>
<feature type="domain" description="VLRF1" evidence="15">
    <location>
        <begin position="251"/>
        <end position="410"/>
    </location>
</feature>
<evidence type="ECO:0000256" key="13">
    <source>
        <dbReference type="PROSITE-ProRule" id="PRU01389"/>
    </source>
</evidence>
<keyword evidence="7 13" id="KW-0255">Endonuclease</keyword>
<dbReference type="InterPro" id="IPR047139">
    <property type="entry name" value="ANKZ1/VMS1"/>
</dbReference>
<feature type="compositionally biased region" description="Polar residues" evidence="14">
    <location>
        <begin position="354"/>
        <end position="364"/>
    </location>
</feature>
<organism evidence="16 17">
    <name type="scientific">Pseudo-nitzschia multistriata</name>
    <dbReference type="NCBI Taxonomy" id="183589"/>
    <lineage>
        <taxon>Eukaryota</taxon>
        <taxon>Sar</taxon>
        <taxon>Stramenopiles</taxon>
        <taxon>Ochrophyta</taxon>
        <taxon>Bacillariophyta</taxon>
        <taxon>Bacillariophyceae</taxon>
        <taxon>Bacillariophycidae</taxon>
        <taxon>Bacillariales</taxon>
        <taxon>Bacillariaceae</taxon>
        <taxon>Pseudo-nitzschia</taxon>
    </lineage>
</organism>
<comment type="similarity">
    <text evidence="2 13">Belongs to the ANKZF1/VMS1 family.</text>
</comment>
<feature type="compositionally biased region" description="Basic and acidic residues" evidence="14">
    <location>
        <begin position="439"/>
        <end position="454"/>
    </location>
</feature>
<feature type="compositionally biased region" description="Acidic residues" evidence="14">
    <location>
        <begin position="110"/>
        <end position="133"/>
    </location>
</feature>
<sequence length="706" mass="77300">MGGNNKQHESNNDGENRELSVIVRRRLALYEEETTRLLRRAHGLAKQKDDEERRLYQRSIGDNTVPVLPKARAKPTTPGTGASNGDEAKDIVSDNSSSDGGDGFGLATIESEDESESENSSSDEEDEDDEGSDNESGIVGTPSSAIESTKTATTKPQKTGKLSGRKQKRLGQDINRHADNLIRVDLPLPPGDSDVDEGDGNSTSLSLSPHLHLFPAAALLPNNKLLGPFCASDQAGIVRDLSETMSSESCEDGLVVVLLIQSGRFAGGVFRRGKCLAHRATTRYTIRKGQGKAQSVQDGSRRPKSIGSQLRRAGEEQLNEDVKLALTEWTKKRYIADASLLFLACPKTMRSTVFSPSDANSNRAGGNKSKHKTDDCMLSKDDDRIRKIPFDVGRATFHNVEVVYKVLMTVDLCHVQELGSTTSERHAIESHGVSVTTETADKDESAHDDLEEEKRKRKEKLAADLPMTPLHVAAREGNLTVLLDLVHKINHGADDCPGVDQPAGYSCSTPLHFAAAASKNVDPVTASAIISALLIQARADPTVLDASGRPPYFLAGHDKIREGFRKARAALGEDYCDWDSAAKVGPPLTESDLEAKKKREAEKKRRKKARQKEKKEKDRAAAREAEERRAAEEEARHTAEEAKRIRDQLPPKPTAANACDFCGKICKGRNASKNMFRRLDYKYCSTECVNKHKRELMAAAAMARFG</sequence>
<comment type="subcellular location">
    <subcellularLocation>
        <location evidence="1">Cytoplasm</location>
    </subcellularLocation>
</comment>
<dbReference type="Gene3D" id="1.25.40.20">
    <property type="entry name" value="Ankyrin repeat-containing domain"/>
    <property type="match status" value="1"/>
</dbReference>
<reference evidence="16 17" key="1">
    <citation type="submission" date="2019-01" db="EMBL/GenBank/DDBJ databases">
        <authorList>
            <person name="Ferrante I. M."/>
        </authorList>
    </citation>
    <scope>NUCLEOTIDE SEQUENCE [LARGE SCALE GENOMIC DNA]</scope>
    <source>
        <strain evidence="16 17">B856</strain>
    </source>
</reference>
<comment type="domain">
    <text evidence="13">The VLRF1 domain mediates binding to the 60S ribosomal subunit.</text>
</comment>
<dbReference type="OrthoDB" id="429841at2759"/>
<dbReference type="GO" id="GO:0005737">
    <property type="term" value="C:cytoplasm"/>
    <property type="evidence" value="ECO:0007669"/>
    <property type="project" value="UniProtKB-SubCell"/>
</dbReference>
<keyword evidence="17" id="KW-1185">Reference proteome</keyword>
<feature type="active site" evidence="13">
    <location>
        <position position="294"/>
    </location>
</feature>
<evidence type="ECO:0000313" key="16">
    <source>
        <dbReference type="EMBL" id="VEU39981.1"/>
    </source>
</evidence>
<evidence type="ECO:0000256" key="4">
    <source>
        <dbReference type="ARBA" id="ARBA00022722"/>
    </source>
</evidence>
<feature type="compositionally biased region" description="Basic and acidic residues" evidence="14">
    <location>
        <begin position="170"/>
        <end position="182"/>
    </location>
</feature>
<dbReference type="Pfam" id="PF18716">
    <property type="entry name" value="VATC"/>
    <property type="match status" value="1"/>
</dbReference>
<evidence type="ECO:0000256" key="6">
    <source>
        <dbReference type="ARBA" id="ARBA00022737"/>
    </source>
</evidence>
<feature type="region of interest" description="Disordered" evidence="14">
    <location>
        <begin position="287"/>
        <end position="312"/>
    </location>
</feature>
<protein>
    <recommendedName>
        <fullName evidence="15">VLRF1 domain-containing protein</fullName>
    </recommendedName>
</protein>
<dbReference type="AlphaFoldDB" id="A0A448ZD92"/>
<dbReference type="Proteomes" id="UP000291116">
    <property type="component" value="Unassembled WGS sequence"/>
</dbReference>
<dbReference type="PROSITE" id="PS52044">
    <property type="entry name" value="VLRF1"/>
    <property type="match status" value="1"/>
</dbReference>
<evidence type="ECO:0000313" key="17">
    <source>
        <dbReference type="Proteomes" id="UP000291116"/>
    </source>
</evidence>
<keyword evidence="12" id="KW-0175">Coiled coil</keyword>
<dbReference type="GO" id="GO:0016787">
    <property type="term" value="F:hydrolase activity"/>
    <property type="evidence" value="ECO:0007669"/>
    <property type="project" value="UniProtKB-KW"/>
</dbReference>
<dbReference type="GO" id="GO:0008270">
    <property type="term" value="F:zinc ion binding"/>
    <property type="evidence" value="ECO:0007669"/>
    <property type="project" value="UniProtKB-KW"/>
</dbReference>
<dbReference type="InterPro" id="IPR041175">
    <property type="entry name" value="VLRF1/Vms1"/>
</dbReference>
<keyword evidence="6" id="KW-0677">Repeat</keyword>
<dbReference type="SUPFAM" id="SSF48403">
    <property type="entry name" value="Ankyrin repeat"/>
    <property type="match status" value="1"/>
</dbReference>
<evidence type="ECO:0000256" key="14">
    <source>
        <dbReference type="SAM" id="MobiDB-lite"/>
    </source>
</evidence>
<dbReference type="GO" id="GO:0036503">
    <property type="term" value="P:ERAD pathway"/>
    <property type="evidence" value="ECO:0007669"/>
    <property type="project" value="TreeGrafter"/>
</dbReference>
<evidence type="ECO:0000256" key="8">
    <source>
        <dbReference type="ARBA" id="ARBA00022771"/>
    </source>
</evidence>
<keyword evidence="5" id="KW-0479">Metal-binding</keyword>
<feature type="region of interest" description="Disordered" evidence="14">
    <location>
        <begin position="429"/>
        <end position="458"/>
    </location>
</feature>
<keyword evidence="9 13" id="KW-0378">Hydrolase</keyword>
<evidence type="ECO:0000256" key="3">
    <source>
        <dbReference type="ARBA" id="ARBA00022490"/>
    </source>
</evidence>
<feature type="compositionally biased region" description="Basic and acidic residues" evidence="14">
    <location>
        <begin position="46"/>
        <end position="55"/>
    </location>
</feature>
<dbReference type="EMBL" id="CAACVS010000247">
    <property type="protein sequence ID" value="VEU39981.1"/>
    <property type="molecule type" value="Genomic_DNA"/>
</dbReference>
<dbReference type="InterPro" id="IPR041540">
    <property type="entry name" value="VATC"/>
</dbReference>
<evidence type="ECO:0000259" key="15">
    <source>
        <dbReference type="PROSITE" id="PS52044"/>
    </source>
</evidence>
<dbReference type="GO" id="GO:0004519">
    <property type="term" value="F:endonuclease activity"/>
    <property type="evidence" value="ECO:0007669"/>
    <property type="project" value="UniProtKB-KW"/>
</dbReference>
<feature type="compositionally biased region" description="Polar residues" evidence="14">
    <location>
        <begin position="141"/>
        <end position="157"/>
    </location>
</feature>
<evidence type="ECO:0000256" key="10">
    <source>
        <dbReference type="ARBA" id="ARBA00022833"/>
    </source>
</evidence>
<evidence type="ECO:0000256" key="9">
    <source>
        <dbReference type="ARBA" id="ARBA00022801"/>
    </source>
</evidence>
<evidence type="ECO:0000256" key="5">
    <source>
        <dbReference type="ARBA" id="ARBA00022723"/>
    </source>
</evidence>
<evidence type="ECO:0000256" key="2">
    <source>
        <dbReference type="ARBA" id="ARBA00009262"/>
    </source>
</evidence>
<evidence type="ECO:0000256" key="12">
    <source>
        <dbReference type="ARBA" id="ARBA00023054"/>
    </source>
</evidence>
<proteinExistence type="inferred from homology"/>
<evidence type="ECO:0000256" key="11">
    <source>
        <dbReference type="ARBA" id="ARBA00023043"/>
    </source>
</evidence>
<dbReference type="InterPro" id="IPR036770">
    <property type="entry name" value="Ankyrin_rpt-contain_sf"/>
</dbReference>
<accession>A0A448ZD92</accession>
<evidence type="ECO:0000256" key="1">
    <source>
        <dbReference type="ARBA" id="ARBA00004496"/>
    </source>
</evidence>
<feature type="region of interest" description="Disordered" evidence="14">
    <location>
        <begin position="587"/>
        <end position="651"/>
    </location>
</feature>
<feature type="region of interest" description="Disordered" evidence="14">
    <location>
        <begin position="41"/>
        <end position="205"/>
    </location>
</feature>
<keyword evidence="11" id="KW-0040">ANK repeat</keyword>